<keyword evidence="4" id="KW-0805">Transcription regulation</keyword>
<reference evidence="8 9" key="1">
    <citation type="submission" date="2019-07" db="EMBL/GenBank/DDBJ databases">
        <title>Whole genome shotgun sequence of Reyranella soli NBRC 108950.</title>
        <authorList>
            <person name="Hosoyama A."/>
            <person name="Uohara A."/>
            <person name="Ohji S."/>
            <person name="Ichikawa N."/>
        </authorList>
    </citation>
    <scope>NUCLEOTIDE SEQUENCE [LARGE SCALE GENOMIC DNA]</scope>
    <source>
        <strain evidence="8 9">NBRC 108950</strain>
    </source>
</reference>
<dbReference type="Gene3D" id="2.30.30.110">
    <property type="match status" value="1"/>
</dbReference>
<evidence type="ECO:0000256" key="1">
    <source>
        <dbReference type="ARBA" id="ARBA00005230"/>
    </source>
</evidence>
<dbReference type="AlphaFoldDB" id="A0A512N602"/>
<keyword evidence="3" id="KW-0678">Repressor</keyword>
<dbReference type="InterPro" id="IPR011067">
    <property type="entry name" value="Plasmid_toxin/cell-grow_inhib"/>
</dbReference>
<evidence type="ECO:0000313" key="8">
    <source>
        <dbReference type="EMBL" id="GEP54061.1"/>
    </source>
</evidence>
<evidence type="ECO:0000256" key="5">
    <source>
        <dbReference type="ARBA" id="ARBA00023163"/>
    </source>
</evidence>
<dbReference type="Pfam" id="PF01845">
    <property type="entry name" value="CcdB"/>
    <property type="match status" value="1"/>
</dbReference>
<dbReference type="Proteomes" id="UP000321058">
    <property type="component" value="Unassembled WGS sequence"/>
</dbReference>
<evidence type="ECO:0000256" key="4">
    <source>
        <dbReference type="ARBA" id="ARBA00023015"/>
    </source>
</evidence>
<keyword evidence="5" id="KW-0804">Transcription</keyword>
<dbReference type="GO" id="GO:0008657">
    <property type="term" value="F:DNA topoisomerase type II (double strand cut, ATP-hydrolyzing) inhibitor activity"/>
    <property type="evidence" value="ECO:0007669"/>
    <property type="project" value="InterPro"/>
</dbReference>
<organism evidence="8 9">
    <name type="scientific">Reyranella soli</name>
    <dbReference type="NCBI Taxonomy" id="1230389"/>
    <lineage>
        <taxon>Bacteria</taxon>
        <taxon>Pseudomonadati</taxon>
        <taxon>Pseudomonadota</taxon>
        <taxon>Alphaproteobacteria</taxon>
        <taxon>Hyphomicrobiales</taxon>
        <taxon>Reyranellaceae</taxon>
        <taxon>Reyranella</taxon>
    </lineage>
</organism>
<dbReference type="SUPFAM" id="SSF50118">
    <property type="entry name" value="Cell growth inhibitor/plasmid maintenance toxic component"/>
    <property type="match status" value="1"/>
</dbReference>
<comment type="caution">
    <text evidence="8">The sequence shown here is derived from an EMBL/GenBank/DDBJ whole genome shotgun (WGS) entry which is preliminary data.</text>
</comment>
<evidence type="ECO:0000256" key="6">
    <source>
        <dbReference type="ARBA" id="ARBA00029628"/>
    </source>
</evidence>
<dbReference type="EMBL" id="BKAJ01000021">
    <property type="protein sequence ID" value="GEP54061.1"/>
    <property type="molecule type" value="Genomic_DNA"/>
</dbReference>
<dbReference type="GO" id="GO:0006276">
    <property type="term" value="P:plasmid maintenance"/>
    <property type="evidence" value="ECO:0007669"/>
    <property type="project" value="InterPro"/>
</dbReference>
<evidence type="ECO:0000256" key="2">
    <source>
        <dbReference type="ARBA" id="ARBA00015075"/>
    </source>
</evidence>
<proteinExistence type="inferred from homology"/>
<name>A0A512N602_9HYPH</name>
<gene>
    <name evidence="8" type="ORF">RSO01_12270</name>
</gene>
<evidence type="ECO:0000256" key="7">
    <source>
        <dbReference type="ARBA" id="ARBA00033135"/>
    </source>
</evidence>
<comment type="similarity">
    <text evidence="1">Belongs to the CcdB toxin family.</text>
</comment>
<dbReference type="InterPro" id="IPR002712">
    <property type="entry name" value="CcdB"/>
</dbReference>
<evidence type="ECO:0000256" key="3">
    <source>
        <dbReference type="ARBA" id="ARBA00022491"/>
    </source>
</evidence>
<accession>A0A512N602</accession>
<sequence length="103" mass="11603">MQLEVFANPLPRARRAFPYVVVLQSDISVQGSERIITFLAARSQVASVVGRLTPIVEFAGKEFVVLMPWMTSVPVSELRTPVADLRGFRDRIVDAIDWLFLDI</sequence>
<evidence type="ECO:0000313" key="9">
    <source>
        <dbReference type="Proteomes" id="UP000321058"/>
    </source>
</evidence>
<keyword evidence="9" id="KW-1185">Reference proteome</keyword>
<protein>
    <recommendedName>
        <fullName evidence="2">Toxin CcdB</fullName>
    </recommendedName>
    <alternativeName>
        <fullName evidence="7">Cytotoxic protein CcdB</fullName>
    </alternativeName>
    <alternativeName>
        <fullName evidence="6">Protein LetD</fullName>
    </alternativeName>
</protein>